<dbReference type="Pfam" id="PF00578">
    <property type="entry name" value="AhpC-TSA"/>
    <property type="match status" value="1"/>
</dbReference>
<accession>A0AAV5N1N0</accession>
<keyword evidence="2" id="KW-0201">Cytochrome c-type biogenesis</keyword>
<reference evidence="6" key="1">
    <citation type="submission" date="2022-06" db="EMBL/GenBank/DDBJ databases">
        <title>Draft genome sequences of Leminorella grimontii str. JCM5902.</title>
        <authorList>
            <person name="Wakabayashi Y."/>
            <person name="Kojima K."/>
        </authorList>
    </citation>
    <scope>NUCLEOTIDE SEQUENCE</scope>
    <source>
        <strain evidence="6">JCM 5902</strain>
    </source>
</reference>
<evidence type="ECO:0000256" key="2">
    <source>
        <dbReference type="ARBA" id="ARBA00022748"/>
    </source>
</evidence>
<sequence length="168" mass="18366">MLAEMNRWTVAALLGVSLLLGGCKEETAKVGEAAPTLAVYDLQGNQASLAQWQGKYVYLNFWASNCGGCLVEMPTLEKLSKDFHDSIVVVGINTDRGDFNVEALLNDLNVTFPNVKDQLAITQERYQVIGTPTAFLIGPDGKLLAQYVGMMKEPQLAAIFERTRGVQP</sequence>
<evidence type="ECO:0000313" key="7">
    <source>
        <dbReference type="Proteomes" id="UP001058124"/>
    </source>
</evidence>
<dbReference type="EMBL" id="BRLH01000001">
    <property type="protein sequence ID" value="GKX54582.1"/>
    <property type="molecule type" value="Genomic_DNA"/>
</dbReference>
<dbReference type="InterPro" id="IPR013766">
    <property type="entry name" value="Thioredoxin_domain"/>
</dbReference>
<dbReference type="InterPro" id="IPR036249">
    <property type="entry name" value="Thioredoxin-like_sf"/>
</dbReference>
<comment type="subcellular location">
    <subcellularLocation>
        <location evidence="1">Cell envelope</location>
    </subcellularLocation>
</comment>
<dbReference type="PANTHER" id="PTHR42852">
    <property type="entry name" value="THIOL:DISULFIDE INTERCHANGE PROTEIN DSBE"/>
    <property type="match status" value="1"/>
</dbReference>
<dbReference type="Proteomes" id="UP001058124">
    <property type="component" value="Unassembled WGS sequence"/>
</dbReference>
<dbReference type="InterPro" id="IPR000866">
    <property type="entry name" value="AhpC/TSA"/>
</dbReference>
<gene>
    <name evidence="6" type="ORF">SOASR030_06940</name>
</gene>
<dbReference type="Gene3D" id="3.40.30.10">
    <property type="entry name" value="Glutaredoxin"/>
    <property type="match status" value="1"/>
</dbReference>
<organism evidence="6 7">
    <name type="scientific">Leminorella grimontii</name>
    <dbReference type="NCBI Taxonomy" id="82981"/>
    <lineage>
        <taxon>Bacteria</taxon>
        <taxon>Pseudomonadati</taxon>
        <taxon>Pseudomonadota</taxon>
        <taxon>Gammaproteobacteria</taxon>
        <taxon>Enterobacterales</taxon>
        <taxon>Budviciaceae</taxon>
        <taxon>Leminorella</taxon>
    </lineage>
</organism>
<evidence type="ECO:0000313" key="6">
    <source>
        <dbReference type="EMBL" id="GKX54582.1"/>
    </source>
</evidence>
<protein>
    <submittedName>
        <fullName evidence="6">Thioredoxin</fullName>
    </submittedName>
</protein>
<evidence type="ECO:0000256" key="1">
    <source>
        <dbReference type="ARBA" id="ARBA00004196"/>
    </source>
</evidence>
<dbReference type="GO" id="GO:0016209">
    <property type="term" value="F:antioxidant activity"/>
    <property type="evidence" value="ECO:0007669"/>
    <property type="project" value="InterPro"/>
</dbReference>
<dbReference type="GO" id="GO:0017004">
    <property type="term" value="P:cytochrome complex assembly"/>
    <property type="evidence" value="ECO:0007669"/>
    <property type="project" value="UniProtKB-KW"/>
</dbReference>
<dbReference type="CDD" id="cd02966">
    <property type="entry name" value="TlpA_like_family"/>
    <property type="match status" value="1"/>
</dbReference>
<evidence type="ECO:0000256" key="4">
    <source>
        <dbReference type="ARBA" id="ARBA00023284"/>
    </source>
</evidence>
<keyword evidence="3" id="KW-1015">Disulfide bond</keyword>
<evidence type="ECO:0000256" key="3">
    <source>
        <dbReference type="ARBA" id="ARBA00023157"/>
    </source>
</evidence>
<dbReference type="GO" id="GO:0030313">
    <property type="term" value="C:cell envelope"/>
    <property type="evidence" value="ECO:0007669"/>
    <property type="project" value="UniProtKB-SubCell"/>
</dbReference>
<dbReference type="GO" id="GO:0016491">
    <property type="term" value="F:oxidoreductase activity"/>
    <property type="evidence" value="ECO:0007669"/>
    <property type="project" value="InterPro"/>
</dbReference>
<proteinExistence type="predicted"/>
<dbReference type="InterPro" id="IPR050553">
    <property type="entry name" value="Thioredoxin_ResA/DsbE_sf"/>
</dbReference>
<dbReference type="RefSeq" id="WP_245614578.1">
    <property type="nucleotide sequence ID" value="NZ_BRLH01000001.1"/>
</dbReference>
<comment type="caution">
    <text evidence="6">The sequence shown here is derived from an EMBL/GenBank/DDBJ whole genome shotgun (WGS) entry which is preliminary data.</text>
</comment>
<name>A0AAV5N1N0_9GAMM</name>
<dbReference type="SUPFAM" id="SSF52833">
    <property type="entry name" value="Thioredoxin-like"/>
    <property type="match status" value="1"/>
</dbReference>
<keyword evidence="4" id="KW-0676">Redox-active center</keyword>
<dbReference type="AlphaFoldDB" id="A0AAV5N1N0"/>
<dbReference type="PROSITE" id="PS51352">
    <property type="entry name" value="THIOREDOXIN_2"/>
    <property type="match status" value="1"/>
</dbReference>
<keyword evidence="7" id="KW-1185">Reference proteome</keyword>
<dbReference type="PANTHER" id="PTHR42852:SF6">
    <property type="entry name" value="THIOL:DISULFIDE INTERCHANGE PROTEIN DSBE"/>
    <property type="match status" value="1"/>
</dbReference>
<dbReference type="PROSITE" id="PS51257">
    <property type="entry name" value="PROKAR_LIPOPROTEIN"/>
    <property type="match status" value="1"/>
</dbReference>
<evidence type="ECO:0000259" key="5">
    <source>
        <dbReference type="PROSITE" id="PS51352"/>
    </source>
</evidence>
<feature type="domain" description="Thioredoxin" evidence="5">
    <location>
        <begin position="28"/>
        <end position="165"/>
    </location>
</feature>